<protein>
    <submittedName>
        <fullName evidence="2">Uncharacterized protein</fullName>
    </submittedName>
</protein>
<comment type="caution">
    <text evidence="2">The sequence shown here is derived from an EMBL/GenBank/DDBJ whole genome shotgun (WGS) entry which is preliminary data.</text>
</comment>
<reference evidence="2" key="1">
    <citation type="submission" date="2023-01" db="EMBL/GenBank/DDBJ databases">
        <title>The growth and conidiation of Purpureocillium lavendulum are regulated by nitrogen source and histone H3K14 acetylation.</title>
        <authorList>
            <person name="Tang P."/>
            <person name="Han J."/>
            <person name="Zhang C."/>
            <person name="Tang P."/>
            <person name="Qi F."/>
            <person name="Zhang K."/>
            <person name="Liang L."/>
        </authorList>
    </citation>
    <scope>NUCLEOTIDE SEQUENCE</scope>
    <source>
        <strain evidence="2">YMF1.00683</strain>
    </source>
</reference>
<proteinExistence type="predicted"/>
<feature type="compositionally biased region" description="Basic and acidic residues" evidence="1">
    <location>
        <begin position="120"/>
        <end position="132"/>
    </location>
</feature>
<name>A0AB34FTY4_9HYPO</name>
<organism evidence="2 3">
    <name type="scientific">Purpureocillium lavendulum</name>
    <dbReference type="NCBI Taxonomy" id="1247861"/>
    <lineage>
        <taxon>Eukaryota</taxon>
        <taxon>Fungi</taxon>
        <taxon>Dikarya</taxon>
        <taxon>Ascomycota</taxon>
        <taxon>Pezizomycotina</taxon>
        <taxon>Sordariomycetes</taxon>
        <taxon>Hypocreomycetidae</taxon>
        <taxon>Hypocreales</taxon>
        <taxon>Ophiocordycipitaceae</taxon>
        <taxon>Purpureocillium</taxon>
    </lineage>
</organism>
<evidence type="ECO:0000313" key="3">
    <source>
        <dbReference type="Proteomes" id="UP001163105"/>
    </source>
</evidence>
<feature type="region of interest" description="Disordered" evidence="1">
    <location>
        <begin position="89"/>
        <end position="168"/>
    </location>
</feature>
<dbReference type="Proteomes" id="UP001163105">
    <property type="component" value="Unassembled WGS sequence"/>
</dbReference>
<dbReference type="AlphaFoldDB" id="A0AB34FTY4"/>
<sequence length="168" mass="17413">MTSYGGDPSDYDIVGGGGSGCCHSCCRSLDLGVHDYCVPCATNPCCPRSSLRDRDLAFDFDLDRDGRGDLSSIPRRIFREATPATTMATTASVHGGFGGVSRNALSDKTGGDNSLQASQTRDRSQFSREKPTSKSSDGLGGARQGSKIQAQGIQGSAKAAGVEGGPTK</sequence>
<evidence type="ECO:0000313" key="2">
    <source>
        <dbReference type="EMBL" id="KAJ6441842.1"/>
    </source>
</evidence>
<feature type="compositionally biased region" description="Polar residues" evidence="1">
    <location>
        <begin position="103"/>
        <end position="119"/>
    </location>
</feature>
<accession>A0AB34FTY4</accession>
<gene>
    <name evidence="2" type="ORF">O9K51_05393</name>
</gene>
<dbReference type="EMBL" id="JAQHRD010000004">
    <property type="protein sequence ID" value="KAJ6441842.1"/>
    <property type="molecule type" value="Genomic_DNA"/>
</dbReference>
<keyword evidence="3" id="KW-1185">Reference proteome</keyword>
<evidence type="ECO:0000256" key="1">
    <source>
        <dbReference type="SAM" id="MobiDB-lite"/>
    </source>
</evidence>